<keyword evidence="8 13" id="KW-0812">Transmembrane</keyword>
<dbReference type="GO" id="GO:0015297">
    <property type="term" value="F:antiporter activity"/>
    <property type="evidence" value="ECO:0007669"/>
    <property type="project" value="UniProtKB-KW"/>
</dbReference>
<evidence type="ECO:0000256" key="3">
    <source>
        <dbReference type="ARBA" id="ARBA00010199"/>
    </source>
</evidence>
<keyword evidence="9 13" id="KW-1133">Transmembrane helix</keyword>
<evidence type="ECO:0000256" key="9">
    <source>
        <dbReference type="ARBA" id="ARBA00022989"/>
    </source>
</evidence>
<evidence type="ECO:0000256" key="10">
    <source>
        <dbReference type="ARBA" id="ARBA00023065"/>
    </source>
</evidence>
<proteinExistence type="inferred from homology"/>
<dbReference type="AlphaFoldDB" id="A0A3G9JHU4"/>
<keyword evidence="15" id="KW-1185">Reference proteome</keyword>
<feature type="transmembrane region" description="Helical" evidence="13">
    <location>
        <begin position="92"/>
        <end position="113"/>
    </location>
</feature>
<dbReference type="GO" id="GO:0005886">
    <property type="term" value="C:plasma membrane"/>
    <property type="evidence" value="ECO:0007669"/>
    <property type="project" value="UniProtKB-SubCell"/>
</dbReference>
<dbReference type="PANTHER" id="PTHR43298:SF2">
    <property type="entry name" value="FMN_FAD EXPORTER YEEO-RELATED"/>
    <property type="match status" value="1"/>
</dbReference>
<dbReference type="CDD" id="cd13138">
    <property type="entry name" value="MATE_yoeA_like"/>
    <property type="match status" value="1"/>
</dbReference>
<dbReference type="InterPro" id="IPR050222">
    <property type="entry name" value="MATE_MdtK"/>
</dbReference>
<feature type="transmembrane region" description="Helical" evidence="13">
    <location>
        <begin position="416"/>
        <end position="437"/>
    </location>
</feature>
<dbReference type="OrthoDB" id="9776324at2"/>
<name>A0A3G9JHU4_9FIRM</name>
<feature type="transmembrane region" description="Helical" evidence="13">
    <location>
        <begin position="133"/>
        <end position="152"/>
    </location>
</feature>
<feature type="transmembrane region" description="Helical" evidence="13">
    <location>
        <begin position="54"/>
        <end position="80"/>
    </location>
</feature>
<feature type="transmembrane region" description="Helical" evidence="13">
    <location>
        <begin position="192"/>
        <end position="212"/>
    </location>
</feature>
<evidence type="ECO:0000313" key="14">
    <source>
        <dbReference type="EMBL" id="BBH25501.1"/>
    </source>
</evidence>
<evidence type="ECO:0000256" key="12">
    <source>
        <dbReference type="ARBA" id="ARBA00031636"/>
    </source>
</evidence>
<comment type="subcellular location">
    <subcellularLocation>
        <location evidence="2">Cell membrane</location>
        <topology evidence="2">Multi-pass membrane protein</topology>
    </subcellularLocation>
</comment>
<evidence type="ECO:0000256" key="6">
    <source>
        <dbReference type="ARBA" id="ARBA00022449"/>
    </source>
</evidence>
<accession>A0A3G9JHU4</accession>
<organism evidence="14 15">
    <name type="scientific">Intestinibaculum porci</name>
    <dbReference type="NCBI Taxonomy" id="2487118"/>
    <lineage>
        <taxon>Bacteria</taxon>
        <taxon>Bacillati</taxon>
        <taxon>Bacillota</taxon>
        <taxon>Erysipelotrichia</taxon>
        <taxon>Erysipelotrichales</taxon>
        <taxon>Erysipelotrichaceae</taxon>
        <taxon>Intestinibaculum</taxon>
    </lineage>
</organism>
<dbReference type="GO" id="GO:0006811">
    <property type="term" value="P:monoatomic ion transport"/>
    <property type="evidence" value="ECO:0007669"/>
    <property type="project" value="UniProtKB-KW"/>
</dbReference>
<dbReference type="Proteomes" id="UP000268059">
    <property type="component" value="Chromosome"/>
</dbReference>
<dbReference type="InterPro" id="IPR002528">
    <property type="entry name" value="MATE_fam"/>
</dbReference>
<keyword evidence="10" id="KW-0406">Ion transport</keyword>
<feature type="transmembrane region" description="Helical" evidence="13">
    <location>
        <begin position="164"/>
        <end position="186"/>
    </location>
</feature>
<keyword evidence="11 13" id="KW-0472">Membrane</keyword>
<evidence type="ECO:0000256" key="5">
    <source>
        <dbReference type="ARBA" id="ARBA00022448"/>
    </source>
</evidence>
<dbReference type="RefSeq" id="WP_125118444.1">
    <property type="nucleotide sequence ID" value="NZ_AP019309.1"/>
</dbReference>
<dbReference type="Pfam" id="PF01554">
    <property type="entry name" value="MatE"/>
    <property type="match status" value="2"/>
</dbReference>
<evidence type="ECO:0000256" key="11">
    <source>
        <dbReference type="ARBA" id="ARBA00023136"/>
    </source>
</evidence>
<gene>
    <name evidence="14" type="ORF">SG0102_04350</name>
</gene>
<dbReference type="InParanoid" id="A0A3G9JHU4"/>
<dbReference type="InterPro" id="IPR048279">
    <property type="entry name" value="MdtK-like"/>
</dbReference>
<dbReference type="PANTHER" id="PTHR43298">
    <property type="entry name" value="MULTIDRUG RESISTANCE PROTEIN NORM-RELATED"/>
    <property type="match status" value="1"/>
</dbReference>
<protein>
    <recommendedName>
        <fullName evidence="4">Probable multidrug resistance protein NorM</fullName>
    </recommendedName>
    <alternativeName>
        <fullName evidence="12">Multidrug-efflux transporter</fullName>
    </alternativeName>
</protein>
<dbReference type="GO" id="GO:0042910">
    <property type="term" value="F:xenobiotic transmembrane transporter activity"/>
    <property type="evidence" value="ECO:0007669"/>
    <property type="project" value="InterPro"/>
</dbReference>
<evidence type="ECO:0000256" key="2">
    <source>
        <dbReference type="ARBA" id="ARBA00004651"/>
    </source>
</evidence>
<comment type="function">
    <text evidence="1">Multidrug efflux pump.</text>
</comment>
<feature type="transmembrane region" description="Helical" evidence="13">
    <location>
        <begin position="321"/>
        <end position="343"/>
    </location>
</feature>
<evidence type="ECO:0000256" key="13">
    <source>
        <dbReference type="SAM" id="Phobius"/>
    </source>
</evidence>
<feature type="transmembrane region" description="Helical" evidence="13">
    <location>
        <begin position="384"/>
        <end position="404"/>
    </location>
</feature>
<dbReference type="PIRSF" id="PIRSF006603">
    <property type="entry name" value="DinF"/>
    <property type="match status" value="1"/>
</dbReference>
<evidence type="ECO:0000313" key="15">
    <source>
        <dbReference type="Proteomes" id="UP000268059"/>
    </source>
</evidence>
<dbReference type="KEGG" id="ebm:SG0102_04350"/>
<sequence>MTKDLTKGKLFPLIIEFTIPLILGNLLQLLYNAIDSIVVGRFVGKDALAAIGTANPITTLLILWLNGITLGAGILIGNLYGAKDYKRLKRQISTAMIAGGIFSLIVSLLGILFASQLLMLLQVQKKILPMATMYLRIIMAGLIFTFIYNYFASVLRAMGDSASPLYFLAASALFNIIGDLFFVIVLHMGVHGAAISTVVCEALSVVMCLLYIKHKVPILRLGKAWLVFDFKMLKKTITYGIVTALQQSTVQIGKLGIQTIVNTMGVPEMAAFNVVNRPDDFAILPEQNIAHAMTAVMAQNKGAQETKRMKDTFTIGMKIEIVYGFISGIIFLLLATPIMHIFTLDAQVVRLGEEYLHLIAFMYMIPAITNGVQGYFRGIGDLKITFFSSLINMTGRCLSCAYFTFVMHLGFKAVPISYLVGWIVMMAFEIPFLIKWYNKTDI</sequence>
<dbReference type="NCBIfam" id="TIGR00797">
    <property type="entry name" value="matE"/>
    <property type="match status" value="1"/>
</dbReference>
<keyword evidence="5" id="KW-0813">Transport</keyword>
<evidence type="ECO:0000256" key="1">
    <source>
        <dbReference type="ARBA" id="ARBA00003408"/>
    </source>
</evidence>
<keyword evidence="7" id="KW-1003">Cell membrane</keyword>
<keyword evidence="6" id="KW-0050">Antiport</keyword>
<evidence type="ECO:0000256" key="4">
    <source>
        <dbReference type="ARBA" id="ARBA00020268"/>
    </source>
</evidence>
<evidence type="ECO:0000256" key="7">
    <source>
        <dbReference type="ARBA" id="ARBA00022475"/>
    </source>
</evidence>
<reference evidence="14 15" key="1">
    <citation type="submission" date="2018-11" db="EMBL/GenBank/DDBJ databases">
        <title>Novel Erysipelotrichaceae bacterium isolated from small intestine of a swine.</title>
        <authorList>
            <person name="Kim J.S."/>
            <person name="Choe H."/>
            <person name="Lee Y.R."/>
            <person name="Kim K.M."/>
            <person name="Park D.S."/>
        </authorList>
    </citation>
    <scope>NUCLEOTIDE SEQUENCE [LARGE SCALE GENOMIC DNA]</scope>
    <source>
        <strain evidence="14 15">SG0102</strain>
    </source>
</reference>
<evidence type="ECO:0000256" key="8">
    <source>
        <dbReference type="ARBA" id="ARBA00022692"/>
    </source>
</evidence>
<dbReference type="EMBL" id="AP019309">
    <property type="protein sequence ID" value="BBH25501.1"/>
    <property type="molecule type" value="Genomic_DNA"/>
</dbReference>
<comment type="similarity">
    <text evidence="3">Belongs to the multi antimicrobial extrusion (MATE) (TC 2.A.66.1) family.</text>
</comment>
<feature type="transmembrane region" description="Helical" evidence="13">
    <location>
        <begin position="355"/>
        <end position="372"/>
    </location>
</feature>
<feature type="transmembrane region" description="Helical" evidence="13">
    <location>
        <begin position="12"/>
        <end position="34"/>
    </location>
</feature>